<sequence length="454" mass="51506">MSDTSPVKIFVVEDDPAYTRFLQYVLDLNPDFDVTCFSSARECLQELYQKPDLITLDYSLPDMAGEQVLRAIKEYDTSIQVVVISAQEKIGTAVELLKLGAFDYITKDEDTKNRLLNTINNARNNISLTRQIDSLKDEITEKYEFNKSIIGESPAIQKVFKRLEKAVSTNITVSITGETGTGKELVAKAIHYSSKLKKKPLVAVNIAAIPSELMESELFGHEKGAFTGASTRRIGKFEEAQGGTLFLDEIGEMDLNLQAKLLRVLQERELTRIGGNEIIPLDFRLIVATHRNLAEEVEKGNFREDLYYRLLGLPVVLPPLRDRGNDIVRLAKFFIEEFSKANHIHAPRLTVEAIDKLLKYNFPGNVRELRSIIELAVVMADDDEISDSDISFNQVGKDNMLVSEEMSLKSYTFKIIQYYLDKYDNNVLKVADILDIGKSTIYRYLKEMEEENMA</sequence>
<accession>A0A9X1HJQ6</accession>
<evidence type="ECO:0000313" key="7">
    <source>
        <dbReference type="Proteomes" id="UP001139409"/>
    </source>
</evidence>
<organism evidence="6 7">
    <name type="scientific">Fulvivirga sedimenti</name>
    <dbReference type="NCBI Taxonomy" id="2879465"/>
    <lineage>
        <taxon>Bacteria</taxon>
        <taxon>Pseudomonadati</taxon>
        <taxon>Bacteroidota</taxon>
        <taxon>Cytophagia</taxon>
        <taxon>Cytophagales</taxon>
        <taxon>Fulvivirgaceae</taxon>
        <taxon>Fulvivirga</taxon>
    </lineage>
</organism>
<protein>
    <submittedName>
        <fullName evidence="6">Sigma-54 dependent transcriptional regulator</fullName>
    </submittedName>
</protein>
<dbReference type="SMART" id="SM00382">
    <property type="entry name" value="AAA"/>
    <property type="match status" value="1"/>
</dbReference>
<dbReference type="SUPFAM" id="SSF46689">
    <property type="entry name" value="Homeodomain-like"/>
    <property type="match status" value="1"/>
</dbReference>
<keyword evidence="7" id="KW-1185">Reference proteome</keyword>
<dbReference type="FunFam" id="3.40.50.300:FF:000006">
    <property type="entry name" value="DNA-binding transcriptional regulator NtrC"/>
    <property type="match status" value="1"/>
</dbReference>
<dbReference type="PROSITE" id="PS00676">
    <property type="entry name" value="SIGMA54_INTERACT_2"/>
    <property type="match status" value="1"/>
</dbReference>
<comment type="caution">
    <text evidence="6">The sequence shown here is derived from an EMBL/GenBank/DDBJ whole genome shotgun (WGS) entry which is preliminary data.</text>
</comment>
<dbReference type="PANTHER" id="PTHR32071">
    <property type="entry name" value="TRANSCRIPTIONAL REGULATORY PROTEIN"/>
    <property type="match status" value="1"/>
</dbReference>
<evidence type="ECO:0000259" key="5">
    <source>
        <dbReference type="PROSITE" id="PS50110"/>
    </source>
</evidence>
<dbReference type="GO" id="GO:0000160">
    <property type="term" value="P:phosphorelay signal transduction system"/>
    <property type="evidence" value="ECO:0007669"/>
    <property type="project" value="InterPro"/>
</dbReference>
<name>A0A9X1HJQ6_9BACT</name>
<dbReference type="Proteomes" id="UP001139409">
    <property type="component" value="Unassembled WGS sequence"/>
</dbReference>
<feature type="domain" description="Sigma-54 factor interaction" evidence="4">
    <location>
        <begin position="149"/>
        <end position="378"/>
    </location>
</feature>
<dbReference type="CDD" id="cd00009">
    <property type="entry name" value="AAA"/>
    <property type="match status" value="1"/>
</dbReference>
<dbReference type="Gene3D" id="3.40.50.300">
    <property type="entry name" value="P-loop containing nucleotide triphosphate hydrolases"/>
    <property type="match status" value="1"/>
</dbReference>
<dbReference type="Pfam" id="PF25601">
    <property type="entry name" value="AAA_lid_14"/>
    <property type="match status" value="1"/>
</dbReference>
<reference evidence="6" key="1">
    <citation type="submission" date="2021-09" db="EMBL/GenBank/DDBJ databases">
        <title>Fulvivirga sp. isolated from coastal sediment.</title>
        <authorList>
            <person name="Yu H."/>
        </authorList>
    </citation>
    <scope>NUCLEOTIDE SEQUENCE</scope>
    <source>
        <strain evidence="6">1062</strain>
    </source>
</reference>
<dbReference type="InterPro" id="IPR009057">
    <property type="entry name" value="Homeodomain-like_sf"/>
</dbReference>
<dbReference type="Pfam" id="PF00072">
    <property type="entry name" value="Response_reg"/>
    <property type="match status" value="1"/>
</dbReference>
<keyword evidence="2" id="KW-0067">ATP-binding</keyword>
<dbReference type="RefSeq" id="WP_225696454.1">
    <property type="nucleotide sequence ID" value="NZ_JAIXNE010000001.1"/>
</dbReference>
<dbReference type="Pfam" id="PF00158">
    <property type="entry name" value="Sigma54_activat"/>
    <property type="match status" value="1"/>
</dbReference>
<dbReference type="Gene3D" id="3.40.50.2300">
    <property type="match status" value="1"/>
</dbReference>
<dbReference type="InterPro" id="IPR001789">
    <property type="entry name" value="Sig_transdc_resp-reg_receiver"/>
</dbReference>
<dbReference type="GO" id="GO:0005524">
    <property type="term" value="F:ATP binding"/>
    <property type="evidence" value="ECO:0007669"/>
    <property type="project" value="UniProtKB-KW"/>
</dbReference>
<dbReference type="InterPro" id="IPR002078">
    <property type="entry name" value="Sigma_54_int"/>
</dbReference>
<proteinExistence type="predicted"/>
<dbReference type="GO" id="GO:0006355">
    <property type="term" value="P:regulation of DNA-templated transcription"/>
    <property type="evidence" value="ECO:0007669"/>
    <property type="project" value="InterPro"/>
</dbReference>
<evidence type="ECO:0000259" key="4">
    <source>
        <dbReference type="PROSITE" id="PS50045"/>
    </source>
</evidence>
<dbReference type="PROSITE" id="PS50045">
    <property type="entry name" value="SIGMA54_INTERACT_4"/>
    <property type="match status" value="1"/>
</dbReference>
<dbReference type="AlphaFoldDB" id="A0A9X1HJQ6"/>
<dbReference type="Gene3D" id="1.10.10.60">
    <property type="entry name" value="Homeodomain-like"/>
    <property type="match status" value="1"/>
</dbReference>
<dbReference type="InterPro" id="IPR027417">
    <property type="entry name" value="P-loop_NTPase"/>
</dbReference>
<dbReference type="PANTHER" id="PTHR32071:SF57">
    <property type="entry name" value="C4-DICARBOXYLATE TRANSPORT TRANSCRIPTIONAL REGULATORY PROTEIN DCTD"/>
    <property type="match status" value="1"/>
</dbReference>
<gene>
    <name evidence="6" type="ORF">LDX50_00555</name>
</gene>
<evidence type="ECO:0000256" key="3">
    <source>
        <dbReference type="PROSITE-ProRule" id="PRU00169"/>
    </source>
</evidence>
<evidence type="ECO:0000256" key="1">
    <source>
        <dbReference type="ARBA" id="ARBA00022741"/>
    </source>
</evidence>
<dbReference type="InterPro" id="IPR003593">
    <property type="entry name" value="AAA+_ATPase"/>
</dbReference>
<keyword evidence="3" id="KW-0597">Phosphoprotein</keyword>
<dbReference type="SUPFAM" id="SSF52540">
    <property type="entry name" value="P-loop containing nucleoside triphosphate hydrolases"/>
    <property type="match status" value="1"/>
</dbReference>
<keyword evidence="1" id="KW-0547">Nucleotide-binding</keyword>
<dbReference type="SUPFAM" id="SSF52172">
    <property type="entry name" value="CheY-like"/>
    <property type="match status" value="1"/>
</dbReference>
<dbReference type="EMBL" id="JAIXNE010000001">
    <property type="protein sequence ID" value="MCA6073335.1"/>
    <property type="molecule type" value="Genomic_DNA"/>
</dbReference>
<dbReference type="InterPro" id="IPR025943">
    <property type="entry name" value="Sigma_54_int_dom_ATP-bd_2"/>
</dbReference>
<evidence type="ECO:0000313" key="6">
    <source>
        <dbReference type="EMBL" id="MCA6073335.1"/>
    </source>
</evidence>
<dbReference type="SMART" id="SM00448">
    <property type="entry name" value="REC"/>
    <property type="match status" value="1"/>
</dbReference>
<dbReference type="InterPro" id="IPR058031">
    <property type="entry name" value="AAA_lid_NorR"/>
</dbReference>
<feature type="modified residue" description="4-aspartylphosphate" evidence="3">
    <location>
        <position position="57"/>
    </location>
</feature>
<dbReference type="Gene3D" id="1.10.8.60">
    <property type="match status" value="1"/>
</dbReference>
<dbReference type="PROSITE" id="PS50110">
    <property type="entry name" value="RESPONSE_REGULATORY"/>
    <property type="match status" value="1"/>
</dbReference>
<feature type="domain" description="Response regulatory" evidence="5">
    <location>
        <begin position="8"/>
        <end position="122"/>
    </location>
</feature>
<evidence type="ECO:0000256" key="2">
    <source>
        <dbReference type="ARBA" id="ARBA00022840"/>
    </source>
</evidence>
<dbReference type="InterPro" id="IPR011006">
    <property type="entry name" value="CheY-like_superfamily"/>
</dbReference>